<dbReference type="Proteomes" id="UP000243950">
    <property type="component" value="Unassembled WGS sequence"/>
</dbReference>
<proteinExistence type="predicted"/>
<dbReference type="EMBL" id="FOMO01000001">
    <property type="protein sequence ID" value="SFD40321.1"/>
    <property type="molecule type" value="Genomic_DNA"/>
</dbReference>
<gene>
    <name evidence="2" type="ORF">SAMN05216372_101639</name>
</gene>
<evidence type="ECO:0000313" key="2">
    <source>
        <dbReference type="EMBL" id="SFD40321.1"/>
    </source>
</evidence>
<dbReference type="AlphaFoldDB" id="A0A1I1S1A5"/>
<accession>A0A1I1S1A5</accession>
<feature type="region of interest" description="Disordered" evidence="1">
    <location>
        <begin position="22"/>
        <end position="59"/>
    </location>
</feature>
<organism evidence="2 3">
    <name type="scientific">Pseudomonas straminea</name>
    <dbReference type="NCBI Taxonomy" id="47882"/>
    <lineage>
        <taxon>Bacteria</taxon>
        <taxon>Pseudomonadati</taxon>
        <taxon>Pseudomonadota</taxon>
        <taxon>Gammaproteobacteria</taxon>
        <taxon>Pseudomonadales</taxon>
        <taxon>Pseudomonadaceae</taxon>
        <taxon>Phytopseudomonas</taxon>
    </lineage>
</organism>
<keyword evidence="3" id="KW-1185">Reference proteome</keyword>
<sequence length="59" mass="6531">MLKKSLPCPSLYSVTDANHAASVPVQAERPTSENCGHRSGRRNPEYRPSETFKQGLAYP</sequence>
<evidence type="ECO:0000256" key="1">
    <source>
        <dbReference type="SAM" id="MobiDB-lite"/>
    </source>
</evidence>
<evidence type="ECO:0000313" key="3">
    <source>
        <dbReference type="Proteomes" id="UP000243950"/>
    </source>
</evidence>
<protein>
    <submittedName>
        <fullName evidence="2">Uncharacterized protein</fullName>
    </submittedName>
</protein>
<name>A0A1I1S1A5_PSEOC</name>
<reference evidence="3" key="1">
    <citation type="submission" date="2016-10" db="EMBL/GenBank/DDBJ databases">
        <authorList>
            <person name="Varghese N."/>
            <person name="Submissions S."/>
        </authorList>
    </citation>
    <scope>NUCLEOTIDE SEQUENCE [LARGE SCALE GENOMIC DNA]</scope>
    <source>
        <strain evidence="3">JCM 2783</strain>
    </source>
</reference>